<evidence type="ECO:0000313" key="3">
    <source>
        <dbReference type="EMBL" id="CAE0461257.1"/>
    </source>
</evidence>
<dbReference type="Gene3D" id="3.50.50.60">
    <property type="entry name" value="FAD/NAD(P)-binding domain"/>
    <property type="match status" value="1"/>
</dbReference>
<feature type="signal peptide" evidence="2">
    <location>
        <begin position="1"/>
        <end position="21"/>
    </location>
</feature>
<reference evidence="3" key="1">
    <citation type="submission" date="2021-01" db="EMBL/GenBank/DDBJ databases">
        <authorList>
            <person name="Corre E."/>
            <person name="Pelletier E."/>
            <person name="Niang G."/>
            <person name="Scheremetjew M."/>
            <person name="Finn R."/>
            <person name="Kale V."/>
            <person name="Holt S."/>
            <person name="Cochrane G."/>
            <person name="Meng A."/>
            <person name="Brown T."/>
            <person name="Cohen L."/>
        </authorList>
    </citation>
    <scope>NUCLEOTIDE SEQUENCE</scope>
    <source>
        <strain evidence="3">MM31A-1</strain>
    </source>
</reference>
<gene>
    <name evidence="3" type="ORF">CDEB00056_LOCUS6098</name>
</gene>
<accession>A0A7S3V7E1</accession>
<evidence type="ECO:0008006" key="4">
    <source>
        <dbReference type="Google" id="ProtNLM"/>
    </source>
</evidence>
<dbReference type="AlphaFoldDB" id="A0A7S3V7E1"/>
<evidence type="ECO:0000256" key="2">
    <source>
        <dbReference type="SAM" id="SignalP"/>
    </source>
</evidence>
<feature type="region of interest" description="Disordered" evidence="1">
    <location>
        <begin position="337"/>
        <end position="365"/>
    </location>
</feature>
<feature type="chain" id="PRO_5030756093" description="Amine oxidase domain-containing protein" evidence="2">
    <location>
        <begin position="22"/>
        <end position="668"/>
    </location>
</feature>
<proteinExistence type="predicted"/>
<dbReference type="EMBL" id="HBIO01008031">
    <property type="protein sequence ID" value="CAE0461257.1"/>
    <property type="molecule type" value="Transcribed_RNA"/>
</dbReference>
<dbReference type="SUPFAM" id="SSF51905">
    <property type="entry name" value="FAD/NAD(P)-binding domain"/>
    <property type="match status" value="1"/>
</dbReference>
<evidence type="ECO:0000256" key="1">
    <source>
        <dbReference type="SAM" id="MobiDB-lite"/>
    </source>
</evidence>
<keyword evidence="2" id="KW-0732">Signal</keyword>
<name>A0A7S3V7E1_9STRA</name>
<feature type="compositionally biased region" description="Low complexity" evidence="1">
    <location>
        <begin position="347"/>
        <end position="365"/>
    </location>
</feature>
<organism evidence="3">
    <name type="scientific">Chaetoceros debilis</name>
    <dbReference type="NCBI Taxonomy" id="122233"/>
    <lineage>
        <taxon>Eukaryota</taxon>
        <taxon>Sar</taxon>
        <taxon>Stramenopiles</taxon>
        <taxon>Ochrophyta</taxon>
        <taxon>Bacillariophyta</taxon>
        <taxon>Coscinodiscophyceae</taxon>
        <taxon>Chaetocerotophycidae</taxon>
        <taxon>Chaetocerotales</taxon>
        <taxon>Chaetocerotaceae</taxon>
        <taxon>Chaetoceros</taxon>
    </lineage>
</organism>
<protein>
    <recommendedName>
        <fullName evidence="4">Amine oxidase domain-containing protein</fullName>
    </recommendedName>
</protein>
<sequence>MKLHFVTSALVSFFQVATINGADERIAYDAKIGERRNMRGTKANHKEGISVDYLVIGAGAGGLNTAMDLGESLASIGKMNDDSVLIIEASDHVGGRHEQIDVVKPDGYNGPKLTMGVGGMRTNPTLQIQRRLSEENEIKSYCSAFGNHIFARGRSARCEDPPQSGCDIFTAFCSNDPKFIDKTQVDETPYGSAFNLEGIASTNADPESAALKFMLEYDNVNPSTGETCNNDDSNPAKKCAKESCKYYVDYSSFLQGIFGLEYAEFISLGNVGFLGDQGTSINACRYLDWFQREFDTTSINCYPDGGLQAIDEKMLLRSQAVGVKIMYNEPAITINATSSKRSKSSKNSKGGKSSKSSKGGTSNNQSKYVVQTVNHTINVRKFLFVAINTDDIRGGKVSGDFIDAIETQKPFQQPKGSSVATVAIQWDPNTPAWFLDELDKTGGSYSYRQFGDIDCFSRAEFIDTPYMRQQNTIRAVYSDYRCLDLWKELIEAADSGNPGPLKQRVLDGLRLGFPGRSIPDPVLVKGKLWESAWYFSDPLNDSTVDELADFASEPILGESACLIGDSYASLYNAWTEGAFQASRKCLTDRFIAENGSEFDAELGNELGRRHDDRDSLIAPFDFGAPGTDDFEIGAHEIFAPFGCLYNEDGSLVSELTSGASCGAPACAA</sequence>
<dbReference type="InterPro" id="IPR036188">
    <property type="entry name" value="FAD/NAD-bd_sf"/>
</dbReference>